<dbReference type="GO" id="GO:0006777">
    <property type="term" value="P:Mo-molybdopterin cofactor biosynthetic process"/>
    <property type="evidence" value="ECO:0007669"/>
    <property type="project" value="InterPro"/>
</dbReference>
<dbReference type="Gene3D" id="3.90.1170.40">
    <property type="entry name" value="Molybdopterin biosynthesis MoaE subunit"/>
    <property type="match status" value="1"/>
</dbReference>
<dbReference type="CDD" id="cd00756">
    <property type="entry name" value="MoaE"/>
    <property type="match status" value="1"/>
</dbReference>
<protein>
    <submittedName>
        <fullName evidence="1">Molybdenum cofactor biosynthesis protein E</fullName>
    </submittedName>
</protein>
<dbReference type="EMBL" id="LARY01000001">
    <property type="protein sequence ID" value="RDX02497.1"/>
    <property type="molecule type" value="Genomic_DNA"/>
</dbReference>
<dbReference type="InterPro" id="IPR003448">
    <property type="entry name" value="Mopterin_biosynth_MoaE"/>
</dbReference>
<dbReference type="SUPFAM" id="SSF54690">
    <property type="entry name" value="Molybdopterin synthase subunit MoaE"/>
    <property type="match status" value="1"/>
</dbReference>
<dbReference type="PANTHER" id="PTHR23404">
    <property type="entry name" value="MOLYBDOPTERIN SYNTHASE RELATED"/>
    <property type="match status" value="1"/>
</dbReference>
<evidence type="ECO:0000313" key="1">
    <source>
        <dbReference type="EMBL" id="RDX02497.1"/>
    </source>
</evidence>
<accession>A0A3D8TV14</accession>
<gene>
    <name evidence="1" type="ORF">UR08_03000</name>
</gene>
<keyword evidence="2" id="KW-1185">Reference proteome</keyword>
<dbReference type="RefSeq" id="WP_115752181.1">
    <property type="nucleotide sequence ID" value="NZ_LARY01000001.1"/>
</dbReference>
<name>A0A3D8TV14_9LIST</name>
<comment type="caution">
    <text evidence="1">The sequence shown here is derived from an EMBL/GenBank/DDBJ whole genome shotgun (WGS) entry which is preliminary data.</text>
</comment>
<sequence>MKYVALTEEKIEIEPLFAKLINPKYGAINTFTGTIREWTGEVHTEKIRYTAYAEMALKEMERLATSVEEKYDASVVIVHRLGELELSDIAVFIGVSTAHRAESYEASRLIIEELKKCVPIWKEEFDTDKIRWGGSTRHEN</sequence>
<evidence type="ECO:0000313" key="2">
    <source>
        <dbReference type="Proteomes" id="UP000257055"/>
    </source>
</evidence>
<dbReference type="Proteomes" id="UP000257055">
    <property type="component" value="Unassembled WGS sequence"/>
</dbReference>
<dbReference type="AlphaFoldDB" id="A0A3D8TV14"/>
<organism evidence="1 2">
    <name type="scientific">Listeria kieliensis</name>
    <dbReference type="NCBI Taxonomy" id="1621700"/>
    <lineage>
        <taxon>Bacteria</taxon>
        <taxon>Bacillati</taxon>
        <taxon>Bacillota</taxon>
        <taxon>Bacilli</taxon>
        <taxon>Bacillales</taxon>
        <taxon>Listeriaceae</taxon>
        <taxon>Listeria</taxon>
    </lineage>
</organism>
<reference evidence="2" key="1">
    <citation type="submission" date="2015-04" db="EMBL/GenBank/DDBJ databases">
        <authorList>
            <person name="Schardt J."/>
            <person name="Mueller-Herbst S."/>
            <person name="Scherer S."/>
            <person name="Huptas C."/>
        </authorList>
    </citation>
    <scope>NUCLEOTIDE SEQUENCE [LARGE SCALE GENOMIC DNA]</scope>
    <source>
        <strain evidence="2">Kiel-L1</strain>
    </source>
</reference>
<proteinExistence type="predicted"/>
<dbReference type="Pfam" id="PF02391">
    <property type="entry name" value="MoaE"/>
    <property type="match status" value="1"/>
</dbReference>
<dbReference type="InterPro" id="IPR036563">
    <property type="entry name" value="MoaE_sf"/>
</dbReference>